<dbReference type="Proteomes" id="UP000076532">
    <property type="component" value="Unassembled WGS sequence"/>
</dbReference>
<name>A0A166P156_9AGAM</name>
<proteinExistence type="predicted"/>
<dbReference type="EMBL" id="KV417520">
    <property type="protein sequence ID" value="KZP25594.1"/>
    <property type="molecule type" value="Genomic_DNA"/>
</dbReference>
<organism evidence="1 2">
    <name type="scientific">Athelia psychrophila</name>
    <dbReference type="NCBI Taxonomy" id="1759441"/>
    <lineage>
        <taxon>Eukaryota</taxon>
        <taxon>Fungi</taxon>
        <taxon>Dikarya</taxon>
        <taxon>Basidiomycota</taxon>
        <taxon>Agaricomycotina</taxon>
        <taxon>Agaricomycetes</taxon>
        <taxon>Agaricomycetidae</taxon>
        <taxon>Atheliales</taxon>
        <taxon>Atheliaceae</taxon>
        <taxon>Athelia</taxon>
    </lineage>
</organism>
<evidence type="ECO:0000313" key="1">
    <source>
        <dbReference type="EMBL" id="KZP25594.1"/>
    </source>
</evidence>
<sequence length="113" mass="13375">MGTLQVPPNAHRQWLKLHPRRGALHHRRHIRLRDQRKQQFDQCWTKHHGHQLSGPLPNLPPSQTLRPEIAYALARRKQETSSIAREYRTRRSHGGACFKAMKTWMISIRHVII</sequence>
<dbReference type="AlphaFoldDB" id="A0A166P156"/>
<evidence type="ECO:0000313" key="2">
    <source>
        <dbReference type="Proteomes" id="UP000076532"/>
    </source>
</evidence>
<reference evidence="1 2" key="1">
    <citation type="journal article" date="2016" name="Mol. Biol. Evol.">
        <title>Comparative Genomics of Early-Diverging Mushroom-Forming Fungi Provides Insights into the Origins of Lignocellulose Decay Capabilities.</title>
        <authorList>
            <person name="Nagy L.G."/>
            <person name="Riley R."/>
            <person name="Tritt A."/>
            <person name="Adam C."/>
            <person name="Daum C."/>
            <person name="Floudas D."/>
            <person name="Sun H."/>
            <person name="Yadav J.S."/>
            <person name="Pangilinan J."/>
            <person name="Larsson K.H."/>
            <person name="Matsuura K."/>
            <person name="Barry K."/>
            <person name="Labutti K."/>
            <person name="Kuo R."/>
            <person name="Ohm R.A."/>
            <person name="Bhattacharya S.S."/>
            <person name="Shirouzu T."/>
            <person name="Yoshinaga Y."/>
            <person name="Martin F.M."/>
            <person name="Grigoriev I.V."/>
            <person name="Hibbett D.S."/>
        </authorList>
    </citation>
    <scope>NUCLEOTIDE SEQUENCE [LARGE SCALE GENOMIC DNA]</scope>
    <source>
        <strain evidence="1 2">CBS 109695</strain>
    </source>
</reference>
<protein>
    <submittedName>
        <fullName evidence="1">Uncharacterized protein</fullName>
    </submittedName>
</protein>
<keyword evidence="2" id="KW-1185">Reference proteome</keyword>
<accession>A0A166P156</accession>
<gene>
    <name evidence="1" type="ORF">FIBSPDRAFT_384948</name>
</gene>